<protein>
    <submittedName>
        <fullName evidence="1">Uncharacterized protein</fullName>
    </submittedName>
</protein>
<dbReference type="AlphaFoldDB" id="F6D398"/>
<keyword evidence="2" id="KW-1185">Reference proteome</keyword>
<dbReference type="Proteomes" id="UP000009231">
    <property type="component" value="Chromosome"/>
</dbReference>
<dbReference type="STRING" id="868131.MSWAN_1679"/>
<dbReference type="HOGENOM" id="CLU_2550321_0_0_2"/>
<evidence type="ECO:0000313" key="1">
    <source>
        <dbReference type="EMBL" id="AEG18690.1"/>
    </source>
</evidence>
<reference evidence="1 2" key="1">
    <citation type="journal article" date="2014" name="Int. J. Syst. Evol. Microbiol.">
        <title>Methanobacterium paludis sp. nov. and a novel strain of Methanobacterium lacus isolated from northern peatlands.</title>
        <authorList>
            <person name="Cadillo-Quiroz H."/>
            <person name="Brauer S.L."/>
            <person name="Goodson N."/>
            <person name="Yavitt J.B."/>
            <person name="Zinder S.H."/>
        </authorList>
    </citation>
    <scope>NUCLEOTIDE SEQUENCE [LARGE SCALE GENOMIC DNA]</scope>
    <source>
        <strain evidence="2">DSM 25820 / JCM 18151 / SWAN1</strain>
    </source>
</reference>
<dbReference type="RefSeq" id="WP_013826189.1">
    <property type="nucleotide sequence ID" value="NC_015574.1"/>
</dbReference>
<accession>F6D398</accession>
<gene>
    <name evidence="1" type="ordered locus">MSWAN_1679</name>
</gene>
<proteinExistence type="predicted"/>
<dbReference type="KEGG" id="mew:MSWAN_1679"/>
<dbReference type="EMBL" id="CP002772">
    <property type="protein sequence ID" value="AEG18690.1"/>
    <property type="molecule type" value="Genomic_DNA"/>
</dbReference>
<dbReference type="GeneID" id="10669188"/>
<sequence length="82" mass="9291">MARRKVQTEIPTKGKITDIWEGILMGEISFENGRKCTLPEVQLKELIKNGIVKVGKTVEVKTCPKVVNGMIKDYEFKVKEVV</sequence>
<evidence type="ECO:0000313" key="2">
    <source>
        <dbReference type="Proteomes" id="UP000009231"/>
    </source>
</evidence>
<name>F6D398_METPW</name>
<organism evidence="1 2">
    <name type="scientific">Methanobacterium paludis (strain DSM 25820 / JCM 18151 / SWAN1)</name>
    <dbReference type="NCBI Taxonomy" id="868131"/>
    <lineage>
        <taxon>Archaea</taxon>
        <taxon>Methanobacteriati</taxon>
        <taxon>Methanobacteriota</taxon>
        <taxon>Methanomada group</taxon>
        <taxon>Methanobacteria</taxon>
        <taxon>Methanobacteriales</taxon>
        <taxon>Methanobacteriaceae</taxon>
        <taxon>Methanobacterium</taxon>
    </lineage>
</organism>